<reference evidence="3" key="2">
    <citation type="submission" date="2020-09" db="EMBL/GenBank/DDBJ databases">
        <authorList>
            <person name="Sun Q."/>
            <person name="Zhou Y."/>
        </authorList>
    </citation>
    <scope>NUCLEOTIDE SEQUENCE</scope>
    <source>
        <strain evidence="3">CGMCC 1.12921</strain>
    </source>
</reference>
<dbReference type="PROSITE" id="PS51257">
    <property type="entry name" value="PROKAR_LIPOPROTEIN"/>
    <property type="match status" value="1"/>
</dbReference>
<reference evidence="3" key="1">
    <citation type="journal article" date="2014" name="Int. J. Syst. Evol. Microbiol.">
        <title>Complete genome sequence of Corynebacterium casei LMG S-19264T (=DSM 44701T), isolated from a smear-ripened cheese.</title>
        <authorList>
            <consortium name="US DOE Joint Genome Institute (JGI-PGF)"/>
            <person name="Walter F."/>
            <person name="Albersmeier A."/>
            <person name="Kalinowski J."/>
            <person name="Ruckert C."/>
        </authorList>
    </citation>
    <scope>NUCLEOTIDE SEQUENCE</scope>
    <source>
        <strain evidence="3">CGMCC 1.12921</strain>
    </source>
</reference>
<dbReference type="Proteomes" id="UP000613582">
    <property type="component" value="Unassembled WGS sequence"/>
</dbReference>
<proteinExistence type="predicted"/>
<dbReference type="InterPro" id="IPR012347">
    <property type="entry name" value="Ferritin-like"/>
</dbReference>
<dbReference type="RefSeq" id="WP_188159431.1">
    <property type="nucleotide sequence ID" value="NZ_BMGH01000001.1"/>
</dbReference>
<feature type="compositionally biased region" description="Acidic residues" evidence="1">
    <location>
        <begin position="199"/>
        <end position="235"/>
    </location>
</feature>
<organism evidence="3 4">
    <name type="scientific">Aquisalinus flavus</name>
    <dbReference type="NCBI Taxonomy" id="1526572"/>
    <lineage>
        <taxon>Bacteria</taxon>
        <taxon>Pseudomonadati</taxon>
        <taxon>Pseudomonadota</taxon>
        <taxon>Alphaproteobacteria</taxon>
        <taxon>Parvularculales</taxon>
        <taxon>Parvularculaceae</taxon>
        <taxon>Aquisalinus</taxon>
    </lineage>
</organism>
<accession>A0A8J2V420</accession>
<keyword evidence="4" id="KW-1185">Reference proteome</keyword>
<evidence type="ECO:0000256" key="2">
    <source>
        <dbReference type="SAM" id="SignalP"/>
    </source>
</evidence>
<keyword evidence="2" id="KW-0732">Signal</keyword>
<gene>
    <name evidence="3" type="ORF">GCM10011342_01930</name>
</gene>
<name>A0A8J2V420_9PROT</name>
<dbReference type="EMBL" id="BMGH01000001">
    <property type="protein sequence ID" value="GGC96690.1"/>
    <property type="molecule type" value="Genomic_DNA"/>
</dbReference>
<feature type="compositionally biased region" description="Low complexity" evidence="1">
    <location>
        <begin position="236"/>
        <end position="250"/>
    </location>
</feature>
<dbReference type="Gene3D" id="1.20.1260.10">
    <property type="match status" value="1"/>
</dbReference>
<comment type="caution">
    <text evidence="3">The sequence shown here is derived from an EMBL/GenBank/DDBJ whole genome shotgun (WGS) entry which is preliminary data.</text>
</comment>
<evidence type="ECO:0000313" key="4">
    <source>
        <dbReference type="Proteomes" id="UP000613582"/>
    </source>
</evidence>
<feature type="region of interest" description="Disordered" evidence="1">
    <location>
        <begin position="197"/>
        <end position="250"/>
    </location>
</feature>
<dbReference type="AlphaFoldDB" id="A0A8J2V420"/>
<sequence>MVRIVFTLIAAAVLVTGCATVPADQANPATAGNNSQKQPSTADQRTADLRALDQLTGILLAASESYDIANTDAAAASLVRAGEAPSLYETLGGARQSLAREVQARVADLGGELRETASADGEGFYVIVDIANAVEKGPALVLAEALVGETYLIDRLRGYLSDPAISVETKTFFQEILPGLRAERDAIALLVDALPEGSLPEENEGDPQPDSEDTVSPEGETGEDSDADTLDEEPGDATAAADATMLAAQS</sequence>
<evidence type="ECO:0000313" key="3">
    <source>
        <dbReference type="EMBL" id="GGC96690.1"/>
    </source>
</evidence>
<protein>
    <recommendedName>
        <fullName evidence="5">DUF4142 domain-containing protein</fullName>
    </recommendedName>
</protein>
<evidence type="ECO:0008006" key="5">
    <source>
        <dbReference type="Google" id="ProtNLM"/>
    </source>
</evidence>
<feature type="signal peptide" evidence="2">
    <location>
        <begin position="1"/>
        <end position="23"/>
    </location>
</feature>
<feature type="chain" id="PRO_5035217263" description="DUF4142 domain-containing protein" evidence="2">
    <location>
        <begin position="24"/>
        <end position="250"/>
    </location>
</feature>
<evidence type="ECO:0000256" key="1">
    <source>
        <dbReference type="SAM" id="MobiDB-lite"/>
    </source>
</evidence>